<feature type="domain" description="Nucleoside transporter/FeoB GTPase Gate" evidence="2">
    <location>
        <begin position="50"/>
        <end position="156"/>
    </location>
</feature>
<keyword evidence="1" id="KW-0472">Membrane</keyword>
<feature type="transmembrane region" description="Helical" evidence="1">
    <location>
        <begin position="45"/>
        <end position="63"/>
    </location>
</feature>
<evidence type="ECO:0000313" key="3">
    <source>
        <dbReference type="EMBL" id="RAV99682.1"/>
    </source>
</evidence>
<feature type="transmembrane region" description="Helical" evidence="1">
    <location>
        <begin position="6"/>
        <end position="24"/>
    </location>
</feature>
<dbReference type="PANTHER" id="PTHR35793">
    <property type="entry name" value="INNER MEMBRANE PROTEIN YJIG"/>
    <property type="match status" value="1"/>
</dbReference>
<organism evidence="3 4">
    <name type="scientific">Pseudochryseolinea flava</name>
    <dbReference type="NCBI Taxonomy" id="2059302"/>
    <lineage>
        <taxon>Bacteria</taxon>
        <taxon>Pseudomonadati</taxon>
        <taxon>Bacteroidota</taxon>
        <taxon>Cytophagia</taxon>
        <taxon>Cytophagales</taxon>
        <taxon>Fulvivirgaceae</taxon>
        <taxon>Pseudochryseolinea</taxon>
    </lineage>
</organism>
<dbReference type="PANTHER" id="PTHR35793:SF2">
    <property type="entry name" value="INNER MEMBRANE PROTEIN YJIG"/>
    <property type="match status" value="1"/>
</dbReference>
<protein>
    <recommendedName>
        <fullName evidence="2">Nucleoside transporter/FeoB GTPase Gate domain-containing protein</fullName>
    </recommendedName>
</protein>
<feature type="transmembrane region" description="Helical" evidence="1">
    <location>
        <begin position="204"/>
        <end position="224"/>
    </location>
</feature>
<feature type="transmembrane region" description="Helical" evidence="1">
    <location>
        <begin position="236"/>
        <end position="255"/>
    </location>
</feature>
<feature type="transmembrane region" description="Helical" evidence="1">
    <location>
        <begin position="139"/>
        <end position="160"/>
    </location>
</feature>
<evidence type="ECO:0000313" key="4">
    <source>
        <dbReference type="Proteomes" id="UP000251889"/>
    </source>
</evidence>
<keyword evidence="4" id="KW-1185">Reference proteome</keyword>
<evidence type="ECO:0000259" key="2">
    <source>
        <dbReference type="Pfam" id="PF07670"/>
    </source>
</evidence>
<keyword evidence="1" id="KW-1133">Transmembrane helix</keyword>
<name>A0A364XZ92_9BACT</name>
<dbReference type="InterPro" id="IPR052549">
    <property type="entry name" value="SpmB"/>
</dbReference>
<sequence>MILNYIWVGFFLVAFVVAVVKLVVFQDVEIFPKLMSSTFEACKNGFTISISLTGVMALWLGIMKIGEKGGIIPILARLVGPFFARLFPEVPRDHPATGAIIMNFSANILGLDNAGTPLGLKAMKELQELNPDKETASNAMLTFLILNSSGLTVIPLAIIADRVTLGSVNPTSIFIPTLIATFCSTMVALIYLSIKQRINLFDPVLLAYIVGLGGLVGGMIYYFAGLPQDQLQSQSTLVTSIVMISIIIGFMLLGIKRRLPLFETFIEGAKEGFDISVRIIPYLVAILVGIAMFRVSGALDYITGGIGWIVAQFGLDTDFVDALPVAFLKPLSGQSSRAMMLELSRPEAFGPDSFVANLASIFRGCAETTFYMVAVYFGSIQIKKTRYAVTGGLIADLAGIIAAIFVAYWFFH</sequence>
<feature type="transmembrane region" description="Helical" evidence="1">
    <location>
        <begin position="275"/>
        <end position="293"/>
    </location>
</feature>
<dbReference type="OrthoDB" id="9805623at2"/>
<comment type="caution">
    <text evidence="3">The sequence shown here is derived from an EMBL/GenBank/DDBJ whole genome shotgun (WGS) entry which is preliminary data.</text>
</comment>
<dbReference type="EMBL" id="QMFY01000010">
    <property type="protein sequence ID" value="RAV99682.1"/>
    <property type="molecule type" value="Genomic_DNA"/>
</dbReference>
<feature type="transmembrane region" description="Helical" evidence="1">
    <location>
        <begin position="389"/>
        <end position="411"/>
    </location>
</feature>
<dbReference type="Pfam" id="PF07670">
    <property type="entry name" value="Gate"/>
    <property type="match status" value="1"/>
</dbReference>
<dbReference type="InterPro" id="IPR011415">
    <property type="entry name" value="SpmA_SpmB"/>
</dbReference>
<dbReference type="AlphaFoldDB" id="A0A364XZ92"/>
<evidence type="ECO:0000256" key="1">
    <source>
        <dbReference type="SAM" id="Phobius"/>
    </source>
</evidence>
<feature type="transmembrane region" description="Helical" evidence="1">
    <location>
        <begin position="172"/>
        <end position="192"/>
    </location>
</feature>
<dbReference type="PIRSF" id="PIRSF036542">
    <property type="entry name" value="SpmA_SpmB"/>
    <property type="match status" value="1"/>
</dbReference>
<dbReference type="Proteomes" id="UP000251889">
    <property type="component" value="Unassembled WGS sequence"/>
</dbReference>
<feature type="transmembrane region" description="Helical" evidence="1">
    <location>
        <begin position="354"/>
        <end position="377"/>
    </location>
</feature>
<dbReference type="InterPro" id="IPR011642">
    <property type="entry name" value="Gate_dom"/>
</dbReference>
<gene>
    <name evidence="3" type="ORF">DQQ10_18625</name>
</gene>
<accession>A0A364XZ92</accession>
<dbReference type="RefSeq" id="WP_112748492.1">
    <property type="nucleotide sequence ID" value="NZ_QMFY01000010.1"/>
</dbReference>
<reference evidence="3 4" key="1">
    <citation type="submission" date="2018-06" db="EMBL/GenBank/DDBJ databases">
        <title>Chryseolinea flavus sp. nov., a member of the phylum Bacteroidetes isolated from soil.</title>
        <authorList>
            <person name="Li Y."/>
            <person name="Wang J."/>
        </authorList>
    </citation>
    <scope>NUCLEOTIDE SEQUENCE [LARGE SCALE GENOMIC DNA]</scope>
    <source>
        <strain evidence="3 4">SDU1-6</strain>
    </source>
</reference>
<dbReference type="GO" id="GO:0005886">
    <property type="term" value="C:plasma membrane"/>
    <property type="evidence" value="ECO:0007669"/>
    <property type="project" value="TreeGrafter"/>
</dbReference>
<keyword evidence="1" id="KW-0812">Transmembrane</keyword>
<proteinExistence type="predicted"/>